<protein>
    <submittedName>
        <fullName evidence="1">Uncharacterized protein</fullName>
    </submittedName>
</protein>
<dbReference type="RefSeq" id="WP_187754720.1">
    <property type="nucleotide sequence ID" value="NZ_JABURY010000006.1"/>
</dbReference>
<evidence type="ECO:0000313" key="2">
    <source>
        <dbReference type="Proteomes" id="UP000651208"/>
    </source>
</evidence>
<keyword evidence="2" id="KW-1185">Reference proteome</keyword>
<accession>A0ABR7QVR0</accession>
<sequence length="62" mass="7107">MKENFTKEKLESVLRKINWAQQILDSARDSSDDLQVIDILSGVSFIMDSASDDAENLYRSLR</sequence>
<dbReference type="EMBL" id="JABURY010000006">
    <property type="protein sequence ID" value="MBC9130286.1"/>
    <property type="molecule type" value="Genomic_DNA"/>
</dbReference>
<comment type="caution">
    <text evidence="1">The sequence shown here is derived from an EMBL/GenBank/DDBJ whole genome shotgun (WGS) entry which is preliminary data.</text>
</comment>
<proteinExistence type="predicted"/>
<organism evidence="1 2">
    <name type="scientific">Frischella japonica</name>
    <dbReference type="NCBI Taxonomy" id="2741544"/>
    <lineage>
        <taxon>Bacteria</taxon>
        <taxon>Pseudomonadati</taxon>
        <taxon>Pseudomonadota</taxon>
        <taxon>Gammaproteobacteria</taxon>
        <taxon>Orbales</taxon>
        <taxon>Orbaceae</taxon>
        <taxon>Frischella</taxon>
    </lineage>
</organism>
<name>A0ABR7QVR0_9GAMM</name>
<dbReference type="Proteomes" id="UP000651208">
    <property type="component" value="Unassembled WGS sequence"/>
</dbReference>
<reference evidence="1 2" key="1">
    <citation type="submission" date="2020-06" db="EMBL/GenBank/DDBJ databases">
        <title>Frischella cerana isolated from Apis cerana gut homogenate.</title>
        <authorList>
            <person name="Wolter L.A."/>
            <person name="Suenami S."/>
            <person name="Miyazaki R."/>
        </authorList>
    </citation>
    <scope>NUCLEOTIDE SEQUENCE [LARGE SCALE GENOMIC DNA]</scope>
    <source>
        <strain evidence="1 2">Ac13</strain>
    </source>
</reference>
<evidence type="ECO:0000313" key="1">
    <source>
        <dbReference type="EMBL" id="MBC9130286.1"/>
    </source>
</evidence>
<gene>
    <name evidence="1" type="ORF">FcAc13_03070</name>
</gene>